<evidence type="ECO:0000256" key="4">
    <source>
        <dbReference type="ARBA" id="ARBA00022692"/>
    </source>
</evidence>
<dbReference type="PROSITE" id="PS50255">
    <property type="entry name" value="CYTOCHROME_B5_2"/>
    <property type="match status" value="1"/>
</dbReference>
<evidence type="ECO:0000256" key="11">
    <source>
        <dbReference type="ARBA" id="ARBA00037877"/>
    </source>
</evidence>
<dbReference type="InterPro" id="IPR050668">
    <property type="entry name" value="Cytochrome_b5"/>
</dbReference>
<dbReference type="SUPFAM" id="SSF55856">
    <property type="entry name" value="Cytochrome b5-like heme/steroid binding domain"/>
    <property type="match status" value="1"/>
</dbReference>
<evidence type="ECO:0000256" key="3">
    <source>
        <dbReference type="ARBA" id="ARBA00022617"/>
    </source>
</evidence>
<dbReference type="Pfam" id="PF00173">
    <property type="entry name" value="Cyt-b5"/>
    <property type="match status" value="1"/>
</dbReference>
<keyword evidence="4" id="KW-0812">Transmembrane</keyword>
<organism evidence="16">
    <name type="scientific">Octopus bimaculoides</name>
    <name type="common">California two-spotted octopus</name>
    <dbReference type="NCBI Taxonomy" id="37653"/>
    <lineage>
        <taxon>Eukaryota</taxon>
        <taxon>Metazoa</taxon>
        <taxon>Spiralia</taxon>
        <taxon>Lophotrochozoa</taxon>
        <taxon>Mollusca</taxon>
        <taxon>Cephalopoda</taxon>
        <taxon>Coleoidea</taxon>
        <taxon>Octopodiformes</taxon>
        <taxon>Octopoda</taxon>
        <taxon>Incirrata</taxon>
        <taxon>Octopodidae</taxon>
        <taxon>Octopus</taxon>
    </lineage>
</organism>
<dbReference type="GO" id="GO:0020037">
    <property type="term" value="F:heme binding"/>
    <property type="evidence" value="ECO:0007669"/>
    <property type="project" value="UniProtKB-UniRule"/>
</dbReference>
<keyword evidence="10" id="KW-0472">Membrane</keyword>
<name>A0A0L8I8P1_OCTBM</name>
<dbReference type="InterPro" id="IPR018506">
    <property type="entry name" value="Cyt_B5_heme-BS"/>
</dbReference>
<dbReference type="PANTHER" id="PTHR19359:SF150">
    <property type="entry name" value="CYTOCHROME B5"/>
    <property type="match status" value="1"/>
</dbReference>
<evidence type="ECO:0000313" key="16">
    <source>
        <dbReference type="EMBL" id="KOF97769.1"/>
    </source>
</evidence>
<gene>
    <name evidence="16" type="ORF">OCBIM_22028539mg</name>
</gene>
<keyword evidence="5 14" id="KW-0479">Metal-binding</keyword>
<evidence type="ECO:0000256" key="5">
    <source>
        <dbReference type="ARBA" id="ARBA00022723"/>
    </source>
</evidence>
<dbReference type="InterPro" id="IPR036400">
    <property type="entry name" value="Cyt_B5-like_heme/steroid_sf"/>
</dbReference>
<evidence type="ECO:0000256" key="13">
    <source>
        <dbReference type="ARBA" id="ARBA00039806"/>
    </source>
</evidence>
<dbReference type="GO" id="GO:0046872">
    <property type="term" value="F:metal ion binding"/>
    <property type="evidence" value="ECO:0007669"/>
    <property type="project" value="UniProtKB-UniRule"/>
</dbReference>
<accession>A0A0L8I8P1</accession>
<dbReference type="STRING" id="37653.A0A0L8I8P1"/>
<dbReference type="OMA" id="MNDTINI"/>
<comment type="subcellular location">
    <subcellularLocation>
        <location evidence="1">Endoplasmic reticulum membrane</location>
        <topology evidence="1">Single-pass membrane protein</topology>
        <orientation evidence="1">Cytoplasmic side</orientation>
    </subcellularLocation>
    <subcellularLocation>
        <location evidence="11">Microsome membrane</location>
        <topology evidence="11">Single-pass membrane protein</topology>
        <orientation evidence="11">Cytoplasmic side</orientation>
    </subcellularLocation>
</comment>
<reference evidence="16" key="1">
    <citation type="submission" date="2015-07" db="EMBL/GenBank/DDBJ databases">
        <title>MeaNS - Measles Nucleotide Surveillance Program.</title>
        <authorList>
            <person name="Tran T."/>
            <person name="Druce J."/>
        </authorList>
    </citation>
    <scope>NUCLEOTIDE SEQUENCE</scope>
    <source>
        <strain evidence="16">UCB-OBI-ISO-001</strain>
        <tissue evidence="16">Gonad</tissue>
    </source>
</reference>
<evidence type="ECO:0000256" key="14">
    <source>
        <dbReference type="RuleBase" id="RU362121"/>
    </source>
</evidence>
<protein>
    <recommendedName>
        <fullName evidence="13">Cytochrome b5</fullName>
    </recommendedName>
</protein>
<keyword evidence="3 14" id="KW-0349">Heme</keyword>
<keyword evidence="8" id="KW-0249">Electron transport</keyword>
<evidence type="ECO:0000259" key="15">
    <source>
        <dbReference type="PROSITE" id="PS50255"/>
    </source>
</evidence>
<dbReference type="OrthoDB" id="260519at2759"/>
<evidence type="ECO:0000256" key="7">
    <source>
        <dbReference type="ARBA" id="ARBA00022848"/>
    </source>
</evidence>
<dbReference type="EMBL" id="KQ416260">
    <property type="protein sequence ID" value="KOF97769.1"/>
    <property type="molecule type" value="Genomic_DNA"/>
</dbReference>
<dbReference type="GO" id="GO:0005789">
    <property type="term" value="C:endoplasmic reticulum membrane"/>
    <property type="evidence" value="ECO:0007669"/>
    <property type="project" value="UniProtKB-SubCell"/>
</dbReference>
<dbReference type="PROSITE" id="PS00191">
    <property type="entry name" value="CYTOCHROME_B5_1"/>
    <property type="match status" value="1"/>
</dbReference>
<dbReference type="FunFam" id="3.10.120.10:FF:000002">
    <property type="entry name" value="Cytochrome b5 type B"/>
    <property type="match status" value="1"/>
</dbReference>
<dbReference type="PRINTS" id="PR00363">
    <property type="entry name" value="CYTOCHROMEB5"/>
</dbReference>
<evidence type="ECO:0000256" key="12">
    <source>
        <dbReference type="ARBA" id="ARBA00038168"/>
    </source>
</evidence>
<evidence type="ECO:0000256" key="6">
    <source>
        <dbReference type="ARBA" id="ARBA00022824"/>
    </source>
</evidence>
<keyword evidence="2" id="KW-0813">Transport</keyword>
<keyword evidence="9 14" id="KW-0408">Iron</keyword>
<dbReference type="AlphaFoldDB" id="A0A0L8I8P1"/>
<evidence type="ECO:0000256" key="9">
    <source>
        <dbReference type="ARBA" id="ARBA00023004"/>
    </source>
</evidence>
<feature type="domain" description="Cytochrome b5 heme-binding" evidence="15">
    <location>
        <begin position="55"/>
        <end position="131"/>
    </location>
</feature>
<proteinExistence type="inferred from homology"/>
<comment type="similarity">
    <text evidence="12 14">Belongs to the cytochrome b5 family.</text>
</comment>
<dbReference type="PANTHER" id="PTHR19359">
    <property type="entry name" value="CYTOCHROME B5"/>
    <property type="match status" value="1"/>
</dbReference>
<keyword evidence="7" id="KW-0492">Microsome</keyword>
<keyword evidence="6" id="KW-0256">Endoplasmic reticulum</keyword>
<sequence length="140" mass="15605">MALKDQSKKGVMDTISSTASNLLNRHFYDLIWSKESSTGPVSDINHNICDTSSGTATFSMQDVSEHSVSDSCWIVIRDKVYDITEFLSKHPGGEDILLEHAGRDATHTFEDTGHSNAASNILPQYYIGELRQIDKIDKKK</sequence>
<dbReference type="Gene3D" id="3.10.120.10">
    <property type="entry name" value="Cytochrome b5-like heme/steroid binding domain"/>
    <property type="match status" value="1"/>
</dbReference>
<evidence type="ECO:0000256" key="2">
    <source>
        <dbReference type="ARBA" id="ARBA00022448"/>
    </source>
</evidence>
<dbReference type="SMART" id="SM01117">
    <property type="entry name" value="Cyt-b5"/>
    <property type="match status" value="1"/>
</dbReference>
<evidence type="ECO:0000256" key="1">
    <source>
        <dbReference type="ARBA" id="ARBA00004131"/>
    </source>
</evidence>
<dbReference type="InterPro" id="IPR001199">
    <property type="entry name" value="Cyt_B5-like_heme/steroid-bd"/>
</dbReference>
<evidence type="ECO:0000256" key="8">
    <source>
        <dbReference type="ARBA" id="ARBA00022982"/>
    </source>
</evidence>
<evidence type="ECO:0000256" key="10">
    <source>
        <dbReference type="ARBA" id="ARBA00023136"/>
    </source>
</evidence>